<feature type="region of interest" description="Disordered" evidence="1">
    <location>
        <begin position="2968"/>
        <end position="2987"/>
    </location>
</feature>
<feature type="region of interest" description="Disordered" evidence="1">
    <location>
        <begin position="3808"/>
        <end position="3841"/>
    </location>
</feature>
<evidence type="ECO:0000313" key="3">
    <source>
        <dbReference type="EMBL" id="SUY29226.1"/>
    </source>
</evidence>
<dbReference type="PROSITE" id="PS00330">
    <property type="entry name" value="HEMOLYSIN_CALCIUM"/>
    <property type="match status" value="2"/>
</dbReference>
<dbReference type="Gene3D" id="3.40.50.410">
    <property type="entry name" value="von Willebrand factor, type A domain"/>
    <property type="match status" value="1"/>
</dbReference>
<evidence type="ECO:0000313" key="4">
    <source>
        <dbReference type="Proteomes" id="UP000254701"/>
    </source>
</evidence>
<feature type="region of interest" description="Disordered" evidence="1">
    <location>
        <begin position="35"/>
        <end position="70"/>
    </location>
</feature>
<feature type="compositionally biased region" description="Basic and acidic residues" evidence="1">
    <location>
        <begin position="3814"/>
        <end position="3824"/>
    </location>
</feature>
<feature type="compositionally biased region" description="Basic and acidic residues" evidence="1">
    <location>
        <begin position="2308"/>
        <end position="2318"/>
    </location>
</feature>
<sequence length="5394" mass="544111">MATSVDQGNLSASATGSDALLERAVPLSEAQLLAQATEPATKADPVPVDAGSGQPIQAAQPNAAPPAQANPAEYAADASNVVHLPANISVDNIKVDGKNLILEQADGTEIVVKDAASNVPTFMLGDVELPRVALIAALEAGGVDVAFGPDGSISVGPGSANSSGGNFEAPIGGIGNGFDLSALLPPTALQFPQYEYRELYAGLEERDTEPTIDVGTGFFVDEEALSDGSNPGSDVEQASGSFNISSGNDIGSLVINGIDVTNGGQVTGTYGTLTVTGDPQSGYSWTYVLNDNTLDHLDKTSTGTAEGIFDSFNVVVTDTDGDPASATLNIDVLDDGPTLSVQANTETSGGLVIELDESVGPDRYNTGEVESGTNTNTDDAAPALAQNATALVGGLASLFSVGGVYGADGAGQTIGSFSFTGIPDAGLATNLSATDGGAITLFLEGGEIIGRDTDNNMVLKIAIVGAPGSEQLQTTLYEALDHGQDSNQFDSGQILALTQGNKIELQYEVTRTDGDGDSITQTATVPLADSQGSGFVFDDDGPSLTVAANEGAAAQLAVELDETVGADRYNTGEVESGTNTNTDDAAGVLAQVSSNVTGGLTQLFTIGGDFGSDGPGKVTSTLSFTGIPDAGLATNLSATDGGAITLFLEGDEIIGRDTDNNMVLKIAIVGAPGSEQLQTTLYEALDHGQDSNQFDSSQILALTQGNKIELQYEVTRTDGDGDSITQTATVPLADSQGSGFVFDDDGPSLTVAANEGAAAQLAVELDETVGADRYNTGEVESGTNTNTDDAAGVLAQVSSNVTGGLTQLFTIGGDFGSDGPGKVTSTLSFTGIPDAGLATNLSATDGGAITLFLEGGEIIGRDTDNNMVLKIAIVGAPGSEQLQTTLYEALDHGQDSNQFDSGQILALTQGNKIELQYEVTRTDGDGDSITQTATVPLADSQGSGFVFDDDGPKLAGKAQLVATVDEDGLGNSQSTGNADAGKTGEVTGTNLAVATGNAGALLSLVDFGQDGPHPTKAFSLLTQAIPVDSGFNSKGGDVVIVSDGTTLTGYVNVGGGAGFDAGTDRAVFTLVVGGDGSYVFTLIDQIDHPALTGQPGDDAENLLTDSGIDLSSFVVAMDGDGDTIGLGAGSFQVQVLDDIPTIIARDADSTTTTTTETIVYTLQAGNTDVRGMDGTGNHDIKLTGIDVNEGDNSVNTTGTKIGVGDGQIIDGYETHPKTTGPEILTMDFVNNLSITPNNPNPPIVTDGGSYDVSSVTFSIDVAEAKGIESAVLFIGAKDGGAFEAVTVKINGVSIVGTPVFEGGVQVGYAFGSVPDGATIEVTGNTPFDQLRVGNYNGFTFDSTAGGTDTTLTGGNPFKIYGIEAKVTITTTVTEVFRVSHDESAGVNTGSDPNPANDVALVPHPALIDGAFGYAKSSASVLTLFQNVSVGADDDATFAYAITDANGNALSNVDSGLKSLDGTAIMLSTDGNGVLVGTAGGETVFKVYVDVDGTVWIAQYKPIAHAIDGSSAAAFDDIATIAAELHVKATITDFDGDSTSAVSDVALAIDFQDDGPVAQNDQNSVTEDGPVSASGNVVTDGPGADATGTDGFGSIAWDGAAGTVVAGTYGQLTVGVDGSYTYTLYTQAQNPAGYAAVQGLSANETLAESFDYTLTDGDGDSSPATLIITINGADDGVTIGGLTPSAEGGDAVVDEKGLPPRSGEPAGSGEALPNPNDNSDTSETTTGNFNFTSPDGLQSLTIAGTVISYAQLAASGSTPITIAGGPAYGTLIINGFTGTQAGGTVQYRFTLTDNLATHPDNALSGVDGDSDRGSADQLFADYAISVTDTDGSSAPGTLSIAINDDGPTANNDVATQGAENQAFTINAFANDVFGADGVDIDNNPAVAVTFTQPTQGVVTYNAATGLFTYTPNAGAGSSSTADSFTYTIKDGDGDVSTATVSLTLAADSTPTVTVTDGIVDEKGLANGSGEVANPAANTDNSETTTGTFTVGTGSDGLAKLEIQDKDGIWQNVTGGGTVQGANGVLTVTNTAGAYSWSYTLSNNLLSHDDNALSGVDGDSDRGAADQKPGDNFQVRVEDSDGDVSAPDTLTITVNDDGPTANNDVATQGAENQAFTINAFANDVFGADGVDIDNNPAVAVTFTQPAQGVVTYNAATGLFTYTPNAGAGSSSTADSFTYTIKDGDGDVSTATVSLTLAADSTPTVTVTDGIVDEKGLANGSGEVANPAPNTDNSETTTGTFTVATGSDGLAKLEIQDKDGIWQNVTGGGTVQGANGVLTVTNTAGAYSWSYTLSNNLLSHDDNALSGVDGDSDRGAADQKPGDNFQVRVEDSDGDVSAPDTLTITVNDDGPTANNDVATQGAENQAFTINAFANDVFGADGVDIDNNPAVAVTFTQPAQGVVTYNAATGLFTYTPNAGAGSSSTADSFTYTIKDGDGDVSTATVSLTLAADSTPTVTVTDGIVDEKGLANGSGEVANPAPNTDNSETTTGTFTVATGSDGLAKLEIQDKDGVWQNVTGGGTVQGANGVLTVTNNAGTYSWSYTLANNLLSHDDNALTGVDGDSDRGAADQKPGDNFQVRVEDSDGDVSAPDTLTITVNDDGPTANNDVATQGAENQAFTINAFANDVFGADGVDIDNNPAVAVTFTQPTQGVVTYNAATGLFTYTPNAGAGSSSTADSFTYTIKDGDGDVSTATVSLTLAADSTPTVSVTDGTVDEKGLANGSGEVADPAANTDNSETTTGTFTVGTGSDGLAKLEIQDKDGIWQNVTGGGTVQGANGVLTVTNTAGAYSWSYTLSNNLLSHDDNALSGVDGDSDRGAADQKPGDNFQVRVEDSDGDVSAPDTLTITVNDDGPTANNDVATQGAENQAFTINAFANDVFGADGVDIDNNPAVAVTFTQPTQGVVTYNAATGLFTYTPNAGAGSSSTADSFTYTIKDGDGDVSTATVSLTLAADSTPTVSVTDGTVDEKGLANGSGEVADPAANTDNSETTTGTFTVGTGSDGLAKLEIQDKDGVWQNVTGGGTVQGANGVLTVTNNAGTYSWSYTLANNLLSHDDNALTGVDGDSDRGAADQKPGDNFQVRVEDSDGDVSAPDTLTITVNDDGPTANNDVATQGAENQAFTINAFANDVFGADGVDIDNNPAVAVTFTQPTQGVVTYNAATGLFTYTPNAGAGSSSTADSFTYTIKDGDGDVSTATVSLTLAADSTPTVSVTDGTVDEKGLANGSGEVADPAANTDNSETTTGTFTVGTGSDGLAKLEIQDKDGIWQNVTGGGTVQGANGVLTVTNTAGAYSWSYTLSNNLLSHDDNALSGVDGDSDRGAADQKPGDNFQVRVEDSDGDVSAPDTLTITVNDDGPTANNDVATQGAENQAFTINAFANDVFGADGVDIDNNPAVAVTFTQPTQGVVTYNAATGLFTYTPNAGAGSSSTADSFTYTIKDGDGDVSTATVSLTLAADSTPTVSVTDGTVDEKGLANGSGEVADPAANTDNSETTTGTFTVGTGSDGLAKLEIQDKDGIWQNVTGGGTVQGANGVLTVTNTAGAYSWSYTLSNNLLSHDDNALSGVDGDSDRGAADQKPGDNFQVRVEDSDGDVSAPDTLTITVNDDGPTANNDVATQGAENQAFTINAFANDVFGADGVDIDNNPAVAVTFTQPTQGVVTYNAATGLFTYTPNAGAGSSSTADSFTYTIKDGDGDVSTATVSLTLAADSTPTVTVTDGIVDEKGLANGSGEVANPAPNTDNSETTTGTFTVATGSDGLAKLEIQDKDGVWQNVTGGGTVQGANGVLTVTNNAGTYSWSYTLANNLLSHDDNALTGVDGDSDRGAADQKPGDNFQVRVEDSDGDVSAPDTLTITVNDDGPTANNDVATQGAENQAFTINAFANDVFGADGVDIDNNPAVAVTFTQPTQGVVTYNAATGLFTYTPNAGAGSSSTADSFTYTIKDGDGDVSTATVSLTLAADSTPTVSSKTNLVVDEDGFANAAVDTSTTRADETDSTESLTQSGTAVVNFGNDVPANLAASITLVDTVGLDGQLQTLAGNAVNFGLESGALVGRDSVTNVEVIRIAVTGAVSGPGAGDVTYTYSTTLSQPIKHTAGAIENSAVLSGVTFQATDKDGDPVQGTFSVTVVDDVPQANATTAATVLDDEAQPGGITANEAPGDVDAPEAVKIATGTLNITPGADGLASVAFSASVSAAGEAGAVSPLQAIYVDPVTKLPTLETISTSWTADGAGGGTLTGTSAHYPAGSPAFTLKVEADGDYTFTLNAPLSHPLTDEPGGAVQTAYEDNLNLTFNYTATDRDGDTSSSTLTITVDDDTPDAVNDTAVVDEGTIPSVNVVLVIDTSGSMDDDDLDPGPGVLTRLDLAKAAALNLLNSAGVNINQVMVVEFYNGTTVNTPIWGTWSNAADKADIESFINSRVAGGGTSYDAATAAVRANWGTGPSEADFTNVYFLSDGNPDPNSAGLDATEQGVWESFLVNPDNNAATNDAIDNVYAVGIGNGITTGPLEPISWSNGNANFPPIIITEATQLSQTLTNTLPSAVTGNVLANDGVPASAFGADGGYIKTIVVDGVTYTYNPANGTITASASDPGLISNTGTQIKIQTDLGGVFVFNFANNGSNQAGSWGYTAPSGVSSNQHEVFTYTLVDGDGDGNSATLDITVLNVNKVPTGGSVAAQLDDEGLSGGNAGGTGDIVVPAQSDNNEATFSGTLTGTGGDGALTYSFSNLNTTTQTVGTETVQYGWNATTNMLTATIAGGTRAGQTLFTVALNPATGAYDLVLIKPVMHATGGNEQSIVVNLDYKVADSDADVSATDTGTGQLAITFNDDTPEGFSAQSMRIENITNATGSGALNFFESIGADGGSVVFTGTNNSNLQTTGSTNITSGGVQVKLYGFGTDMLVAKTGADAAGNGGTTVFTVKLSPNASVEAQDAYTVKFFKPLDDGSGQTINPSNYTDNSSQNYKVFNGANDRDVIISADSGGSAARVNGSNNGGLYTDFGVGSGTTITSGEKLRFDFATGAGVSGGGNNSISPASLNHYLVNGFTFTLQNSGTSTLLITAIDADNDVTFTDDTTTVPVFEVYKNGVLTSYTVSGGGILVSGVNGDIFAIVGANGYDRIELGYSSGANFTVANVGFTEFNVGNPLAMNFNITATDADGDTAAGTIGLTTAPLSGTVAGTSSGETIVAGSGTDTINAGSGDDWLIGGSGADTLNGEGGTDTAVYRDSAAGVTVTVNGSGTGGDAQGDTLSGIENLMGSNFADTLTGDGSANILYGLDGDDILSGAGGADILDGGLGADRMTGGSGGDTFVISADAIGAINDVITDFNPGQGDQIDLSELLSGISAGTNLETSGYVSIVQNGANAELQVDVDGGGNNYQTVAVLENYTAVNEAVKVLFEDNAGTKHQDNI</sequence>
<dbReference type="Pfam" id="PF17963">
    <property type="entry name" value="Big_9"/>
    <property type="match status" value="10"/>
</dbReference>
<feature type="compositionally biased region" description="Basic and acidic residues" evidence="1">
    <location>
        <begin position="3312"/>
        <end position="3322"/>
    </location>
</feature>
<feature type="compositionally biased region" description="Low complexity" evidence="1">
    <location>
        <begin position="54"/>
        <end position="70"/>
    </location>
</feature>
<feature type="domain" description="VWFA" evidence="2">
    <location>
        <begin position="4327"/>
        <end position="4528"/>
    </location>
</feature>
<feature type="compositionally biased region" description="Polar residues" evidence="1">
    <location>
        <begin position="1714"/>
        <end position="1731"/>
    </location>
</feature>
<feature type="region of interest" description="Disordered" evidence="1">
    <location>
        <begin position="2717"/>
        <end position="2736"/>
    </location>
</feature>
<dbReference type="RefSeq" id="WP_172582969.1">
    <property type="nucleotide sequence ID" value="NZ_UFSM01000003.1"/>
</dbReference>
<dbReference type="NCBIfam" id="TIGR03661">
    <property type="entry name" value="T1SS_VCA0849"/>
    <property type="match status" value="1"/>
</dbReference>
<feature type="region of interest" description="Disordered" evidence="1">
    <location>
        <begin position="2803"/>
        <end position="2837"/>
    </location>
</feature>
<gene>
    <name evidence="3" type="primary">cya_2</name>
    <name evidence="3" type="ORF">NCTC10684_05458</name>
</gene>
<dbReference type="Pfam" id="PF13519">
    <property type="entry name" value="VWA_2"/>
    <property type="match status" value="1"/>
</dbReference>
<dbReference type="SUPFAM" id="SSF51120">
    <property type="entry name" value="beta-Roll"/>
    <property type="match status" value="2"/>
</dbReference>
<feature type="region of interest" description="Disordered" evidence="1">
    <location>
        <begin position="2050"/>
        <end position="2085"/>
    </location>
</feature>
<feature type="region of interest" description="Disordered" evidence="1">
    <location>
        <begin position="3470"/>
        <end position="3489"/>
    </location>
</feature>
<dbReference type="InterPro" id="IPR001343">
    <property type="entry name" value="Hemolysn_Ca-bd"/>
</dbReference>
<feature type="compositionally biased region" description="Basic and acidic residues" evidence="1">
    <location>
        <begin position="2559"/>
        <end position="2569"/>
    </location>
</feature>
<dbReference type="Gene3D" id="2.60.40.3440">
    <property type="match status" value="9"/>
</dbReference>
<evidence type="ECO:0000259" key="2">
    <source>
        <dbReference type="PROSITE" id="PS50234"/>
    </source>
</evidence>
<feature type="compositionally biased region" description="Basic and acidic residues" evidence="1">
    <location>
        <begin position="2057"/>
        <end position="2067"/>
    </location>
</feature>
<dbReference type="GO" id="GO:0005509">
    <property type="term" value="F:calcium ion binding"/>
    <property type="evidence" value="ECO:0007669"/>
    <property type="project" value="InterPro"/>
</dbReference>
<dbReference type="SMART" id="SM00327">
    <property type="entry name" value="VWA"/>
    <property type="match status" value="1"/>
</dbReference>
<feature type="region of interest" description="Disordered" evidence="1">
    <location>
        <begin position="2214"/>
        <end position="2233"/>
    </location>
</feature>
<dbReference type="InterPro" id="IPR018511">
    <property type="entry name" value="Hemolysin-typ_Ca-bd_CS"/>
</dbReference>
<feature type="region of interest" description="Disordered" evidence="1">
    <location>
        <begin position="1554"/>
        <end position="1583"/>
    </location>
</feature>
<reference evidence="3 4" key="1">
    <citation type="submission" date="2018-06" db="EMBL/GenBank/DDBJ databases">
        <authorList>
            <consortium name="Pathogen Informatics"/>
            <person name="Doyle S."/>
        </authorList>
    </citation>
    <scope>NUCLEOTIDE SEQUENCE [LARGE SCALE GENOMIC DNA]</scope>
    <source>
        <strain evidence="3 4">NCTC10684</strain>
    </source>
</reference>
<dbReference type="InterPro" id="IPR036465">
    <property type="entry name" value="vWFA_dom_sf"/>
</dbReference>
<feature type="region of interest" description="Disordered" evidence="1">
    <location>
        <begin position="2301"/>
        <end position="2335"/>
    </location>
</feature>
<feature type="region of interest" description="Disordered" evidence="1">
    <location>
        <begin position="3055"/>
        <end position="3088"/>
    </location>
</feature>
<feature type="region of interest" description="Disordered" evidence="1">
    <location>
        <begin position="3720"/>
        <end position="3739"/>
    </location>
</feature>
<feature type="region of interest" description="Disordered" evidence="1">
    <location>
        <begin position="3219"/>
        <end position="3238"/>
    </location>
</feature>
<dbReference type="Pfam" id="PF19116">
    <property type="entry name" value="DUF5801"/>
    <property type="match status" value="6"/>
</dbReference>
<name>A0A381ILU8_AMIAI</name>
<feature type="region of interest" description="Disordered" evidence="1">
    <location>
        <begin position="2553"/>
        <end position="2586"/>
    </location>
</feature>
<feature type="region of interest" description="Disordered" evidence="1">
    <location>
        <begin position="2465"/>
        <end position="2484"/>
    </location>
</feature>
<feature type="region of interest" description="Disordered" evidence="1">
    <location>
        <begin position="3305"/>
        <end position="3339"/>
    </location>
</feature>
<dbReference type="InterPro" id="IPR019960">
    <property type="entry name" value="T1SS_VCA0849"/>
</dbReference>
<dbReference type="SUPFAM" id="SSF53300">
    <property type="entry name" value="vWA-like"/>
    <property type="match status" value="1"/>
</dbReference>
<evidence type="ECO:0000256" key="1">
    <source>
        <dbReference type="SAM" id="MobiDB-lite"/>
    </source>
</evidence>
<organism evidence="3 4">
    <name type="scientific">Aminobacter aminovorans</name>
    <name type="common">Chelatobacter heintzii</name>
    <dbReference type="NCBI Taxonomy" id="83263"/>
    <lineage>
        <taxon>Bacteria</taxon>
        <taxon>Pseudomonadati</taxon>
        <taxon>Pseudomonadota</taxon>
        <taxon>Alphaproteobacteria</taxon>
        <taxon>Hyphomicrobiales</taxon>
        <taxon>Phyllobacteriaceae</taxon>
        <taxon>Aminobacter</taxon>
    </lineage>
</organism>
<feature type="compositionally biased region" description="Basic and acidic residues" evidence="1">
    <location>
        <begin position="3563"/>
        <end position="3573"/>
    </location>
</feature>
<dbReference type="NCBIfam" id="NF012211">
    <property type="entry name" value="tand_rpt_95"/>
    <property type="match status" value="9"/>
</dbReference>
<dbReference type="PROSITE" id="PS50234">
    <property type="entry name" value="VWFA"/>
    <property type="match status" value="1"/>
</dbReference>
<feature type="region of interest" description="Disordered" evidence="1">
    <location>
        <begin position="3556"/>
        <end position="3591"/>
    </location>
</feature>
<dbReference type="InterPro" id="IPR043824">
    <property type="entry name" value="DUF5801"/>
</dbReference>
<dbReference type="InterPro" id="IPR002035">
    <property type="entry name" value="VWF_A"/>
</dbReference>
<dbReference type="InterPro" id="IPR011049">
    <property type="entry name" value="Serralysin-like_metalloprot_C"/>
</dbReference>
<protein>
    <submittedName>
        <fullName evidence="3">Cyclolysin</fullName>
    </submittedName>
</protein>
<dbReference type="EMBL" id="UFSM01000003">
    <property type="protein sequence ID" value="SUY29226.1"/>
    <property type="molecule type" value="Genomic_DNA"/>
</dbReference>
<feature type="region of interest" description="Disordered" evidence="1">
    <location>
        <begin position="1678"/>
        <end position="1731"/>
    </location>
</feature>
<proteinExistence type="predicted"/>
<feature type="compositionally biased region" description="Basic and acidic residues" evidence="1">
    <location>
        <begin position="2810"/>
        <end position="2820"/>
    </location>
</feature>
<feature type="compositionally biased region" description="Basic and acidic residues" evidence="1">
    <location>
        <begin position="3061"/>
        <end position="3071"/>
    </location>
</feature>
<dbReference type="Proteomes" id="UP000254701">
    <property type="component" value="Unassembled WGS sequence"/>
</dbReference>
<accession>A0A381ILU8</accession>
<dbReference type="Pfam" id="PF00353">
    <property type="entry name" value="HemolysinCabind"/>
    <property type="match status" value="2"/>
</dbReference>